<evidence type="ECO:0000259" key="13">
    <source>
        <dbReference type="PROSITE" id="PS50089"/>
    </source>
</evidence>
<dbReference type="AlphaFoldDB" id="A0AAX6EZD5"/>
<evidence type="ECO:0000256" key="8">
    <source>
        <dbReference type="ARBA" id="ARBA00022737"/>
    </source>
</evidence>
<dbReference type="GO" id="GO:0008270">
    <property type="term" value="F:zinc ion binding"/>
    <property type="evidence" value="ECO:0007669"/>
    <property type="project" value="UniProtKB-KW"/>
</dbReference>
<evidence type="ECO:0000256" key="11">
    <source>
        <dbReference type="ARBA" id="ARBA00022833"/>
    </source>
</evidence>
<evidence type="ECO:0000256" key="3">
    <source>
        <dbReference type="ARBA" id="ARBA00003976"/>
    </source>
</evidence>
<dbReference type="CDD" id="cd22584">
    <property type="entry name" value="Rcat_RBR_unk"/>
    <property type="match status" value="1"/>
</dbReference>
<dbReference type="InterPro" id="IPR044066">
    <property type="entry name" value="TRIAD_supradom"/>
</dbReference>
<accession>A0AAX6EZD5</accession>
<keyword evidence="7" id="KW-0479">Metal-binding</keyword>
<dbReference type="PROSITE" id="PS51873">
    <property type="entry name" value="TRIAD"/>
    <property type="match status" value="1"/>
</dbReference>
<gene>
    <name evidence="15" type="ORF">M6B38_159955</name>
</gene>
<evidence type="ECO:0000256" key="10">
    <source>
        <dbReference type="ARBA" id="ARBA00022786"/>
    </source>
</evidence>
<evidence type="ECO:0000256" key="4">
    <source>
        <dbReference type="ARBA" id="ARBA00005884"/>
    </source>
</evidence>
<dbReference type="InterPro" id="IPR002867">
    <property type="entry name" value="IBR_dom"/>
</dbReference>
<dbReference type="Proteomes" id="UP001140949">
    <property type="component" value="Unassembled WGS sequence"/>
</dbReference>
<evidence type="ECO:0000313" key="16">
    <source>
        <dbReference type="Proteomes" id="UP001140949"/>
    </source>
</evidence>
<evidence type="ECO:0000256" key="1">
    <source>
        <dbReference type="ARBA" id="ARBA00001798"/>
    </source>
</evidence>
<comment type="function">
    <text evidence="3">Might act as an E3 ubiquitin-protein ligase, or as part of E3 complex, which accepts ubiquitin from specific E2 ubiquitin-conjugating enzymes and then transfers it to substrates.</text>
</comment>
<evidence type="ECO:0000259" key="14">
    <source>
        <dbReference type="PROSITE" id="PS51873"/>
    </source>
</evidence>
<dbReference type="PANTHER" id="PTHR11685">
    <property type="entry name" value="RBR FAMILY RING FINGER AND IBR DOMAIN-CONTAINING"/>
    <property type="match status" value="1"/>
</dbReference>
<keyword evidence="10" id="KW-0833">Ubl conjugation pathway</keyword>
<evidence type="ECO:0000256" key="9">
    <source>
        <dbReference type="ARBA" id="ARBA00022771"/>
    </source>
</evidence>
<comment type="cofactor">
    <cofactor evidence="2">
        <name>Zn(2+)</name>
        <dbReference type="ChEBI" id="CHEBI:29105"/>
    </cofactor>
</comment>
<dbReference type="Gene3D" id="3.30.40.10">
    <property type="entry name" value="Zinc/RING finger domain, C3HC4 (zinc finger)"/>
    <property type="match status" value="1"/>
</dbReference>
<dbReference type="InterPro" id="IPR031127">
    <property type="entry name" value="E3_UB_ligase_RBR"/>
</dbReference>
<keyword evidence="6" id="KW-0808">Transferase</keyword>
<dbReference type="SMART" id="SM00184">
    <property type="entry name" value="RING"/>
    <property type="match status" value="1"/>
</dbReference>
<dbReference type="InterPro" id="IPR001841">
    <property type="entry name" value="Znf_RING"/>
</dbReference>
<dbReference type="Pfam" id="PF01485">
    <property type="entry name" value="IBR"/>
    <property type="match status" value="2"/>
</dbReference>
<evidence type="ECO:0000256" key="6">
    <source>
        <dbReference type="ARBA" id="ARBA00022679"/>
    </source>
</evidence>
<dbReference type="SUPFAM" id="SSF57850">
    <property type="entry name" value="RING/U-box"/>
    <property type="match status" value="3"/>
</dbReference>
<dbReference type="EC" id="2.3.2.31" evidence="5"/>
<name>A0AAX6EZD5_IRIPA</name>
<sequence length="341" mass="37150">MGEHELVDEFYLSALFDAEELFPISDEKYAYELQLQEALVSAFTAPAVEAAKEEVEKERGGSSSINPVSAFTAPAVQAAKEEVMKERGGSSSINPVSAFTTPAVQAVEEEVKMERGEPSINPVVVVAAAAETAAAELAVCKICMDASPLDGMFENKNCPHVFCRECLGRYIGAKLRENISSVKCPEDGCSGLLEPEHCQGLVPKEVFERWGSALCEAMVLASQKFSYCPFKDCSALLIDDSGQAVRQSECPSCRRLFCAGCKVAWHSGVGCDEFRSLGADERSREDVLLMEVASKKKWRRCSSCRFYVEKKDGCNHVTCRCGFEFCYGCGVQWGGAHACGN</sequence>
<comment type="caution">
    <text evidence="15">The sequence shown here is derived from an EMBL/GenBank/DDBJ whole genome shotgun (WGS) entry which is preliminary data.</text>
</comment>
<dbReference type="GO" id="GO:0061630">
    <property type="term" value="F:ubiquitin protein ligase activity"/>
    <property type="evidence" value="ECO:0007669"/>
    <property type="project" value="UniProtKB-EC"/>
</dbReference>
<evidence type="ECO:0000256" key="7">
    <source>
        <dbReference type="ARBA" id="ARBA00022723"/>
    </source>
</evidence>
<dbReference type="GO" id="GO:0016567">
    <property type="term" value="P:protein ubiquitination"/>
    <property type="evidence" value="ECO:0007669"/>
    <property type="project" value="InterPro"/>
</dbReference>
<dbReference type="EMBL" id="JANAVB010033017">
    <property type="protein sequence ID" value="KAJ6809288.1"/>
    <property type="molecule type" value="Genomic_DNA"/>
</dbReference>
<evidence type="ECO:0000256" key="5">
    <source>
        <dbReference type="ARBA" id="ARBA00012251"/>
    </source>
</evidence>
<dbReference type="CDD" id="cd22582">
    <property type="entry name" value="BRcat_RBR_unk"/>
    <property type="match status" value="1"/>
</dbReference>
<dbReference type="Gene3D" id="1.20.120.1750">
    <property type="match status" value="1"/>
</dbReference>
<evidence type="ECO:0000256" key="12">
    <source>
        <dbReference type="PROSITE-ProRule" id="PRU00175"/>
    </source>
</evidence>
<reference evidence="15" key="1">
    <citation type="journal article" date="2023" name="GigaByte">
        <title>Genome assembly of the bearded iris, Iris pallida Lam.</title>
        <authorList>
            <person name="Bruccoleri R.E."/>
            <person name="Oakeley E.J."/>
            <person name="Faust A.M.E."/>
            <person name="Altorfer M."/>
            <person name="Dessus-Babus S."/>
            <person name="Burckhardt D."/>
            <person name="Oertli M."/>
            <person name="Naumann U."/>
            <person name="Petersen F."/>
            <person name="Wong J."/>
        </authorList>
    </citation>
    <scope>NUCLEOTIDE SEQUENCE</scope>
    <source>
        <strain evidence="15">GSM-AAB239-AS_SAM_17_03QT</strain>
    </source>
</reference>
<keyword evidence="11" id="KW-0862">Zinc</keyword>
<dbReference type="FunFam" id="3.30.40.10:FF:000230">
    <property type="entry name" value="RBR-type E3 ubiquitin transferase"/>
    <property type="match status" value="1"/>
</dbReference>
<keyword evidence="16" id="KW-1185">Reference proteome</keyword>
<dbReference type="PROSITE" id="PS00518">
    <property type="entry name" value="ZF_RING_1"/>
    <property type="match status" value="1"/>
</dbReference>
<reference evidence="15" key="2">
    <citation type="submission" date="2023-04" db="EMBL/GenBank/DDBJ databases">
        <authorList>
            <person name="Bruccoleri R.E."/>
            <person name="Oakeley E.J."/>
            <person name="Faust A.-M."/>
            <person name="Dessus-Babus S."/>
            <person name="Altorfer M."/>
            <person name="Burckhardt D."/>
            <person name="Oertli M."/>
            <person name="Naumann U."/>
            <person name="Petersen F."/>
            <person name="Wong J."/>
        </authorList>
    </citation>
    <scope>NUCLEOTIDE SEQUENCE</scope>
    <source>
        <strain evidence="15">GSM-AAB239-AS_SAM_17_03QT</strain>
        <tissue evidence="15">Leaf</tissue>
    </source>
</reference>
<feature type="domain" description="RING-type" evidence="14">
    <location>
        <begin position="136"/>
        <end position="341"/>
    </location>
</feature>
<dbReference type="SMART" id="SM00647">
    <property type="entry name" value="IBR"/>
    <property type="match status" value="2"/>
</dbReference>
<comment type="similarity">
    <text evidence="4">Belongs to the RBR family. Ariadne subfamily.</text>
</comment>
<dbReference type="InterPro" id="IPR017907">
    <property type="entry name" value="Znf_RING_CS"/>
</dbReference>
<keyword evidence="9 12" id="KW-0863">Zinc-finger</keyword>
<evidence type="ECO:0000313" key="15">
    <source>
        <dbReference type="EMBL" id="KAJ6809288.1"/>
    </source>
</evidence>
<proteinExistence type="inferred from homology"/>
<comment type="catalytic activity">
    <reaction evidence="1">
        <text>[E2 ubiquitin-conjugating enzyme]-S-ubiquitinyl-L-cysteine + [acceptor protein]-L-lysine = [E2 ubiquitin-conjugating enzyme]-L-cysteine + [acceptor protein]-N(6)-ubiquitinyl-L-lysine.</text>
        <dbReference type="EC" id="2.3.2.31"/>
    </reaction>
</comment>
<feature type="domain" description="RING-type" evidence="13">
    <location>
        <begin position="140"/>
        <end position="187"/>
    </location>
</feature>
<evidence type="ECO:0000256" key="2">
    <source>
        <dbReference type="ARBA" id="ARBA00001947"/>
    </source>
</evidence>
<protein>
    <recommendedName>
        <fullName evidence="5">RBR-type E3 ubiquitin transferase</fullName>
        <ecNumber evidence="5">2.3.2.31</ecNumber>
    </recommendedName>
</protein>
<dbReference type="PROSITE" id="PS50089">
    <property type="entry name" value="ZF_RING_2"/>
    <property type="match status" value="1"/>
</dbReference>
<dbReference type="InterPro" id="IPR013083">
    <property type="entry name" value="Znf_RING/FYVE/PHD"/>
</dbReference>
<organism evidence="15 16">
    <name type="scientific">Iris pallida</name>
    <name type="common">Sweet iris</name>
    <dbReference type="NCBI Taxonomy" id="29817"/>
    <lineage>
        <taxon>Eukaryota</taxon>
        <taxon>Viridiplantae</taxon>
        <taxon>Streptophyta</taxon>
        <taxon>Embryophyta</taxon>
        <taxon>Tracheophyta</taxon>
        <taxon>Spermatophyta</taxon>
        <taxon>Magnoliopsida</taxon>
        <taxon>Liliopsida</taxon>
        <taxon>Asparagales</taxon>
        <taxon>Iridaceae</taxon>
        <taxon>Iridoideae</taxon>
        <taxon>Irideae</taxon>
        <taxon>Iris</taxon>
    </lineage>
</organism>
<keyword evidence="8" id="KW-0677">Repeat</keyword>